<comment type="cofactor">
    <cofactor evidence="1">
        <name>Mg(2+)</name>
        <dbReference type="ChEBI" id="CHEBI:18420"/>
    </cofactor>
</comment>
<dbReference type="InterPro" id="IPR051400">
    <property type="entry name" value="HAD-like_hydrolase"/>
</dbReference>
<accession>A0A4Y3IQD2</accession>
<keyword evidence="5" id="KW-1185">Reference proteome</keyword>
<dbReference type="SFLD" id="SFLDG01129">
    <property type="entry name" value="C1.5:_HAD__Beta-PGM__Phosphata"/>
    <property type="match status" value="1"/>
</dbReference>
<dbReference type="InterPro" id="IPR036412">
    <property type="entry name" value="HAD-like_sf"/>
</dbReference>
<keyword evidence="2" id="KW-0378">Hydrolase</keyword>
<reference evidence="4 5" key="1">
    <citation type="submission" date="2019-06" db="EMBL/GenBank/DDBJ databases">
        <title>Whole genome shotgun sequence of Vibrio comitans NBRC 102076.</title>
        <authorList>
            <person name="Hosoyama A."/>
            <person name="Uohara A."/>
            <person name="Ohji S."/>
            <person name="Ichikawa N."/>
        </authorList>
    </citation>
    <scope>NUCLEOTIDE SEQUENCE [LARGE SCALE GENOMIC DNA]</scope>
    <source>
        <strain evidence="4 5">NBRC 102076</strain>
    </source>
</reference>
<dbReference type="InterPro" id="IPR006439">
    <property type="entry name" value="HAD-SF_hydro_IA"/>
</dbReference>
<evidence type="ECO:0000313" key="5">
    <source>
        <dbReference type="Proteomes" id="UP000318242"/>
    </source>
</evidence>
<dbReference type="InterPro" id="IPR023214">
    <property type="entry name" value="HAD_sf"/>
</dbReference>
<dbReference type="EMBL" id="BJLH01000011">
    <property type="protein sequence ID" value="GEA61285.1"/>
    <property type="molecule type" value="Genomic_DNA"/>
</dbReference>
<dbReference type="SFLD" id="SFLDS00003">
    <property type="entry name" value="Haloacid_Dehalogenase"/>
    <property type="match status" value="1"/>
</dbReference>
<gene>
    <name evidence="4" type="ORF">VCO01S_24780</name>
</gene>
<dbReference type="Pfam" id="PF00702">
    <property type="entry name" value="Hydrolase"/>
    <property type="match status" value="1"/>
</dbReference>
<dbReference type="OrthoDB" id="367448at2"/>
<keyword evidence="3" id="KW-0460">Magnesium</keyword>
<dbReference type="RefSeq" id="WP_141271670.1">
    <property type="nucleotide sequence ID" value="NZ_BJLH01000011.1"/>
</dbReference>
<dbReference type="GO" id="GO:0009231">
    <property type="term" value="P:riboflavin biosynthetic process"/>
    <property type="evidence" value="ECO:0007669"/>
    <property type="project" value="TreeGrafter"/>
</dbReference>
<proteinExistence type="predicted"/>
<dbReference type="Proteomes" id="UP000318242">
    <property type="component" value="Unassembled WGS sequence"/>
</dbReference>
<evidence type="ECO:0000256" key="1">
    <source>
        <dbReference type="ARBA" id="ARBA00001946"/>
    </source>
</evidence>
<evidence type="ECO:0000256" key="3">
    <source>
        <dbReference type="ARBA" id="ARBA00022842"/>
    </source>
</evidence>
<dbReference type="SUPFAM" id="SSF56784">
    <property type="entry name" value="HAD-like"/>
    <property type="match status" value="1"/>
</dbReference>
<dbReference type="PANTHER" id="PTHR46470:SF4">
    <property type="entry name" value="5-AMINO-6-(5-PHOSPHO-D-RIBITYLAMINO)URACIL PHOSPHATASE YIGB"/>
    <property type="match status" value="1"/>
</dbReference>
<evidence type="ECO:0000313" key="4">
    <source>
        <dbReference type="EMBL" id="GEA61285.1"/>
    </source>
</evidence>
<sequence>MRFFRSLDPVHAMTFDLDDTLYDNHPVIRRLERDLRSWLIEAFPRLQQFTEDHWRALKREALQSNERCRNDVTFARETQLGYAFTRIGIIGDAQQQAIQDTMHQVTLLRNRVQIPEETHSTLKAIVAKLPLVAITNGNVDLERIGLQGYFAHTLKAGPDGDAKPSTDMFLRATKLLDTPASSILHVGDHLVSDVLGAKAAGFQAAWFNDTSKGIESQVKTKVMPDVEINRIEQLLHFI</sequence>
<dbReference type="Gene3D" id="3.40.50.1000">
    <property type="entry name" value="HAD superfamily/HAD-like"/>
    <property type="match status" value="1"/>
</dbReference>
<dbReference type="AlphaFoldDB" id="A0A4Y3IQD2"/>
<dbReference type="PANTHER" id="PTHR46470">
    <property type="entry name" value="N-ACYLNEURAMINATE-9-PHOSPHATASE"/>
    <property type="match status" value="1"/>
</dbReference>
<protein>
    <submittedName>
        <fullName evidence="4">2-haloalkanoic acid dehalogenase</fullName>
    </submittedName>
</protein>
<comment type="caution">
    <text evidence="4">The sequence shown here is derived from an EMBL/GenBank/DDBJ whole genome shotgun (WGS) entry which is preliminary data.</text>
</comment>
<dbReference type="GO" id="GO:0016787">
    <property type="term" value="F:hydrolase activity"/>
    <property type="evidence" value="ECO:0007669"/>
    <property type="project" value="UniProtKB-KW"/>
</dbReference>
<dbReference type="Gene3D" id="1.20.120.1600">
    <property type="match status" value="1"/>
</dbReference>
<name>A0A4Y3IQD2_9VIBR</name>
<dbReference type="NCBIfam" id="TIGR01549">
    <property type="entry name" value="HAD-SF-IA-v1"/>
    <property type="match status" value="1"/>
</dbReference>
<evidence type="ECO:0000256" key="2">
    <source>
        <dbReference type="ARBA" id="ARBA00022801"/>
    </source>
</evidence>
<organism evidence="4 5">
    <name type="scientific">Vibrio comitans NBRC 102076</name>
    <dbReference type="NCBI Taxonomy" id="1219078"/>
    <lineage>
        <taxon>Bacteria</taxon>
        <taxon>Pseudomonadati</taxon>
        <taxon>Pseudomonadota</taxon>
        <taxon>Gammaproteobacteria</taxon>
        <taxon>Vibrionales</taxon>
        <taxon>Vibrionaceae</taxon>
        <taxon>Vibrio</taxon>
    </lineage>
</organism>